<organism evidence="1 2">
    <name type="scientific">Pseudoalteromonas arctica</name>
    <dbReference type="NCBI Taxonomy" id="394751"/>
    <lineage>
        <taxon>Bacteria</taxon>
        <taxon>Pseudomonadati</taxon>
        <taxon>Pseudomonadota</taxon>
        <taxon>Gammaproteobacteria</taxon>
        <taxon>Alteromonadales</taxon>
        <taxon>Pseudoalteromonadaceae</taxon>
        <taxon>Pseudoalteromonas</taxon>
    </lineage>
</organism>
<gene>
    <name evidence="1" type="ORF">HHL01_06105</name>
</gene>
<reference evidence="1 2" key="1">
    <citation type="submission" date="2020-04" db="EMBL/GenBank/DDBJ databases">
        <title>Genome Sequencing and Assembley of Pseudoalteromonas artica.</title>
        <authorList>
            <person name="Akerly B."/>
            <person name="Cook G."/>
        </authorList>
    </citation>
    <scope>NUCLEOTIDE SEQUENCE [LARGE SCALE GENOMIC DNA]</scope>
    <source>
        <strain evidence="1 2">NEC-BIFX-0059</strain>
    </source>
</reference>
<dbReference type="InterPro" id="IPR025358">
    <property type="entry name" value="DUF4262"/>
</dbReference>
<comment type="caution">
    <text evidence="1">The sequence shown here is derived from an EMBL/GenBank/DDBJ whole genome shotgun (WGS) entry which is preliminary data.</text>
</comment>
<sequence length="141" mass="15849">MGNSKVLDKLESDIEKYGWHVLSVFGDDLPNFAYSIGFTETLNHPEIVISGLNTDLMHELLNDIGNLIKQGYKFTDGDICNEVIKGYPVKFLAVNKLNVNEYFNAANAHYGEGQFDTLQCVWPDQNGDFPLITDETQEVLS</sequence>
<dbReference type="Pfam" id="PF14081">
    <property type="entry name" value="DUF4262"/>
    <property type="match status" value="1"/>
</dbReference>
<proteinExistence type="predicted"/>
<name>A0A7X9U535_9GAMM</name>
<dbReference type="EMBL" id="JABBCX010000002">
    <property type="protein sequence ID" value="NMF47750.1"/>
    <property type="molecule type" value="Genomic_DNA"/>
</dbReference>
<dbReference type="Proteomes" id="UP000519126">
    <property type="component" value="Unassembled WGS sequence"/>
</dbReference>
<accession>A0A7X9U535</accession>
<dbReference type="RefSeq" id="WP_170071390.1">
    <property type="nucleotide sequence ID" value="NZ_JABBCX010000002.1"/>
</dbReference>
<evidence type="ECO:0000313" key="2">
    <source>
        <dbReference type="Proteomes" id="UP000519126"/>
    </source>
</evidence>
<evidence type="ECO:0000313" key="1">
    <source>
        <dbReference type="EMBL" id="NMF47750.1"/>
    </source>
</evidence>
<protein>
    <submittedName>
        <fullName evidence="1">DUF4262 domain-containing protein</fullName>
    </submittedName>
</protein>
<dbReference type="AlphaFoldDB" id="A0A7X9U535"/>